<feature type="transmembrane region" description="Helical" evidence="1">
    <location>
        <begin position="12"/>
        <end position="28"/>
    </location>
</feature>
<dbReference type="EMBL" id="AUSW01000030">
    <property type="protein sequence ID" value="ERL55360.1"/>
    <property type="molecule type" value="Genomic_DNA"/>
</dbReference>
<feature type="transmembrane region" description="Helical" evidence="1">
    <location>
        <begin position="40"/>
        <end position="58"/>
    </location>
</feature>
<evidence type="ECO:0000313" key="3">
    <source>
        <dbReference type="Proteomes" id="UP000016761"/>
    </source>
</evidence>
<keyword evidence="1" id="KW-0812">Transmembrane</keyword>
<organism evidence="2 3">
    <name type="scientific">Psychrobacter aquaticus CMS 56</name>
    <dbReference type="NCBI Taxonomy" id="1354303"/>
    <lineage>
        <taxon>Bacteria</taxon>
        <taxon>Pseudomonadati</taxon>
        <taxon>Pseudomonadota</taxon>
        <taxon>Gammaproteobacteria</taxon>
        <taxon>Moraxellales</taxon>
        <taxon>Moraxellaceae</taxon>
        <taxon>Psychrobacter</taxon>
    </lineage>
</organism>
<proteinExistence type="predicted"/>
<keyword evidence="1" id="KW-1133">Transmembrane helix</keyword>
<dbReference type="Proteomes" id="UP000016761">
    <property type="component" value="Unassembled WGS sequence"/>
</dbReference>
<dbReference type="PATRIC" id="fig|1354303.4.peg.1593"/>
<protein>
    <submittedName>
        <fullName evidence="2">Uncharacterized protein</fullName>
    </submittedName>
</protein>
<gene>
    <name evidence="2" type="ORF">M917_1617</name>
</gene>
<feature type="transmembrane region" description="Helical" evidence="1">
    <location>
        <begin position="70"/>
        <end position="89"/>
    </location>
</feature>
<evidence type="ECO:0000256" key="1">
    <source>
        <dbReference type="SAM" id="Phobius"/>
    </source>
</evidence>
<name>U4T3J5_9GAMM</name>
<keyword evidence="3" id="KW-1185">Reference proteome</keyword>
<sequence>MLLSHSYDWWEDAVLTVVYLLIVGLLAYSRHYLWAVLNKVPVSLYLTVAALALLQYMGENVIVFPEALGVIVEELVETAVYGIALVYLWRFNLSDCESYLLHELNYECSHSTH</sequence>
<comment type="caution">
    <text evidence="2">The sequence shown here is derived from an EMBL/GenBank/DDBJ whole genome shotgun (WGS) entry which is preliminary data.</text>
</comment>
<dbReference type="AlphaFoldDB" id="U4T3J5"/>
<reference evidence="2 3" key="1">
    <citation type="journal article" date="2013" name="Genome Announc.">
        <title>Draft Genome Sequence of Psychrobacter aquaticus Strain CMS 56T, Isolated from a Cyanobacterial Mat Sample Collected from Water Bodies in the McMurdo Dry Valley Region of Antarctica.</title>
        <authorList>
            <person name="Reddy G.S."/>
            <person name="Ara S."/>
            <person name="Singh A."/>
            <person name="Kumar Pinnaka A."/>
            <person name="Shivaji S."/>
        </authorList>
    </citation>
    <scope>NUCLEOTIDE SEQUENCE [LARGE SCALE GENOMIC DNA]</scope>
    <source>
        <strain evidence="2 3">CMS 56</strain>
    </source>
</reference>
<accession>U4T3J5</accession>
<keyword evidence="1" id="KW-0472">Membrane</keyword>
<evidence type="ECO:0000313" key="2">
    <source>
        <dbReference type="EMBL" id="ERL55360.1"/>
    </source>
</evidence>